<reference evidence="1 2" key="1">
    <citation type="submission" date="2016-07" db="EMBL/GenBank/DDBJ databases">
        <authorList>
            <consortium name="Pathogen Informatics"/>
        </authorList>
    </citation>
    <scope>NUCLEOTIDE SEQUENCE [LARGE SCALE GENOMIC DNA]</scope>
</reference>
<dbReference type="EMBL" id="LT615243">
    <property type="protein sequence ID" value="SCO66069.1"/>
    <property type="molecule type" value="Genomic_DNA"/>
</dbReference>
<gene>
    <name evidence="1" type="ORF">PVT01_050037200</name>
</gene>
<sequence>MEATIKGERITFDFLSSNKFDKALKEDVQDNMYSQYYNGISALNKIFPWIGDLSKKLSRNISFVHDSYIPGNEFNKKRCYDLFFRISHKCDKNVLCVNSFYNSFVSLRPSEISCYVCAQK</sequence>
<dbReference type="AlphaFoldDB" id="A0A1G4GTZ0"/>
<organism evidence="1 2">
    <name type="scientific">Plasmodium vivax</name>
    <name type="common">malaria parasite P. vivax</name>
    <dbReference type="NCBI Taxonomy" id="5855"/>
    <lineage>
        <taxon>Eukaryota</taxon>
        <taxon>Sar</taxon>
        <taxon>Alveolata</taxon>
        <taxon>Apicomplexa</taxon>
        <taxon>Aconoidasida</taxon>
        <taxon>Haemosporida</taxon>
        <taxon>Plasmodiidae</taxon>
        <taxon>Plasmodium</taxon>
        <taxon>Plasmodium (Plasmodium)</taxon>
    </lineage>
</organism>
<dbReference type="VEuPathDB" id="PlasmoDB:PVP01_0535000"/>
<dbReference type="Proteomes" id="UP000196402">
    <property type="component" value="Chromosome 5"/>
</dbReference>
<protein>
    <submittedName>
        <fullName evidence="1">VIR protein</fullName>
    </submittedName>
</protein>
<proteinExistence type="predicted"/>
<evidence type="ECO:0000313" key="1">
    <source>
        <dbReference type="EMBL" id="SCO66069.1"/>
    </source>
</evidence>
<accession>A0A1G4GTZ0</accession>
<evidence type="ECO:0000313" key="2">
    <source>
        <dbReference type="Proteomes" id="UP000196402"/>
    </source>
</evidence>
<name>A0A1G4GTZ0_PLAVI</name>